<evidence type="ECO:0000256" key="4">
    <source>
        <dbReference type="ARBA" id="ARBA00022729"/>
    </source>
</evidence>
<feature type="domain" description="Spore germination protein N-terminal" evidence="9">
    <location>
        <begin position="23"/>
        <end position="197"/>
    </location>
</feature>
<keyword evidence="4" id="KW-0732">Signal</keyword>
<gene>
    <name evidence="10" type="ORF">LJD61_19885</name>
</gene>
<evidence type="ECO:0000313" key="11">
    <source>
        <dbReference type="Proteomes" id="UP001651880"/>
    </source>
</evidence>
<dbReference type="NCBIfam" id="TIGR02887">
    <property type="entry name" value="spore_ger_x_C"/>
    <property type="match status" value="1"/>
</dbReference>
<dbReference type="Proteomes" id="UP001651880">
    <property type="component" value="Unassembled WGS sequence"/>
</dbReference>
<evidence type="ECO:0000256" key="3">
    <source>
        <dbReference type="ARBA" id="ARBA00022544"/>
    </source>
</evidence>
<evidence type="ECO:0000256" key="2">
    <source>
        <dbReference type="ARBA" id="ARBA00007886"/>
    </source>
</evidence>
<proteinExistence type="inferred from homology"/>
<keyword evidence="3" id="KW-0309">Germination</keyword>
<evidence type="ECO:0000256" key="6">
    <source>
        <dbReference type="ARBA" id="ARBA00023139"/>
    </source>
</evidence>
<dbReference type="PROSITE" id="PS51257">
    <property type="entry name" value="PROKAR_LIPOPROTEIN"/>
    <property type="match status" value="1"/>
</dbReference>
<keyword evidence="11" id="KW-1185">Reference proteome</keyword>
<dbReference type="InterPro" id="IPR008844">
    <property type="entry name" value="Spore_GerAC-like"/>
</dbReference>
<dbReference type="InterPro" id="IPR046953">
    <property type="entry name" value="Spore_GerAC-like_C"/>
</dbReference>
<evidence type="ECO:0000256" key="1">
    <source>
        <dbReference type="ARBA" id="ARBA00004635"/>
    </source>
</evidence>
<evidence type="ECO:0000313" key="10">
    <source>
        <dbReference type="EMBL" id="MCQ1531780.1"/>
    </source>
</evidence>
<keyword evidence="5" id="KW-0472">Membrane</keyword>
<evidence type="ECO:0000259" key="8">
    <source>
        <dbReference type="Pfam" id="PF05504"/>
    </source>
</evidence>
<comment type="similarity">
    <text evidence="2">Belongs to the GerABKC lipoprotein family.</text>
</comment>
<dbReference type="RefSeq" id="WP_255229346.1">
    <property type="nucleotide sequence ID" value="NZ_JAJEKE010000030.1"/>
</dbReference>
<protein>
    <submittedName>
        <fullName evidence="10">Ger(X)C family spore germination protein</fullName>
    </submittedName>
</protein>
<keyword evidence="6" id="KW-0564">Palmitate</keyword>
<dbReference type="InterPro" id="IPR038501">
    <property type="entry name" value="Spore_GerAC_C_sf"/>
</dbReference>
<dbReference type="Gene3D" id="3.30.300.210">
    <property type="entry name" value="Nutrient germinant receptor protein C, domain 3"/>
    <property type="match status" value="1"/>
</dbReference>
<evidence type="ECO:0000259" key="9">
    <source>
        <dbReference type="Pfam" id="PF25198"/>
    </source>
</evidence>
<accession>A0ABT1NKH8</accession>
<dbReference type="Pfam" id="PF25198">
    <property type="entry name" value="Spore_GerAC_N"/>
    <property type="match status" value="1"/>
</dbReference>
<comment type="caution">
    <text evidence="10">The sequence shown here is derived from an EMBL/GenBank/DDBJ whole genome shotgun (WGS) entry which is preliminary data.</text>
</comment>
<feature type="domain" description="Spore germination GerAC-like C-terminal" evidence="8">
    <location>
        <begin position="207"/>
        <end position="367"/>
    </location>
</feature>
<reference evidence="10 11" key="1">
    <citation type="submission" date="2021-10" db="EMBL/GenBank/DDBJ databases">
        <title>Lutispora strain m25 sp. nov., a thermophilic, non-spore-forming bacterium isolated from a lab-scale methanogenic bioreactor digesting anaerobic sludge.</title>
        <authorList>
            <person name="El Houari A."/>
            <person name="Mcdonald J."/>
        </authorList>
    </citation>
    <scope>NUCLEOTIDE SEQUENCE [LARGE SCALE GENOMIC DNA]</scope>
    <source>
        <strain evidence="11">m25</strain>
    </source>
</reference>
<dbReference type="Pfam" id="PF05504">
    <property type="entry name" value="Spore_GerAC"/>
    <property type="match status" value="1"/>
</dbReference>
<comment type="subcellular location">
    <subcellularLocation>
        <location evidence="1">Membrane</location>
        <topology evidence="1">Lipid-anchor</topology>
    </subcellularLocation>
</comment>
<organism evidence="10 11">
    <name type="scientific">Lutispora saccharofermentans</name>
    <dbReference type="NCBI Taxonomy" id="3024236"/>
    <lineage>
        <taxon>Bacteria</taxon>
        <taxon>Bacillati</taxon>
        <taxon>Bacillota</taxon>
        <taxon>Clostridia</taxon>
        <taxon>Lutisporales</taxon>
        <taxon>Lutisporaceae</taxon>
        <taxon>Lutispora</taxon>
    </lineage>
</organism>
<dbReference type="PANTHER" id="PTHR35789">
    <property type="entry name" value="SPORE GERMINATION PROTEIN B3"/>
    <property type="match status" value="1"/>
</dbReference>
<dbReference type="EMBL" id="JAJEKE010000030">
    <property type="protein sequence ID" value="MCQ1531780.1"/>
    <property type="molecule type" value="Genomic_DNA"/>
</dbReference>
<keyword evidence="7" id="KW-0449">Lipoprotein</keyword>
<sequence>MINKMKKILLITLLPVLLSGCWDYEDINNRNIALSIGVDEEDGRIAFNGEIAKLISESDTGGTTASVTDVYHYTAEGKDFEEARDDFDYKTPFLDFFGAIRSVVFSREYAEKKGIEAYINRLSFIPGFRSSVLIAISEENTGELFGGKVVNDISVGYAIEDTLLPLEKDGAAIYTTAQDIRYNISFKEIGYVVPYITREEDTIRYLGLAVMKSSKLIGIIDAADSRGFLYIAGKNAVSTRIIPNPQNETNLLSIKTTLKKRKINTYYKDGKIYINIKLNIKCQLQYEYVKEPISQETIKELENTIANMVKEEVISSIKRSQKEFECDIFGFARYFKADNPQIFKSINWVEKYPDARFNIEVKSKIINYNLIDVNFKDNYKGGTE</sequence>
<dbReference type="InterPro" id="IPR057336">
    <property type="entry name" value="GerAC_N"/>
</dbReference>
<name>A0ABT1NKH8_9FIRM</name>
<evidence type="ECO:0000256" key="5">
    <source>
        <dbReference type="ARBA" id="ARBA00023136"/>
    </source>
</evidence>
<dbReference type="PANTHER" id="PTHR35789:SF1">
    <property type="entry name" value="SPORE GERMINATION PROTEIN B3"/>
    <property type="match status" value="1"/>
</dbReference>
<evidence type="ECO:0000256" key="7">
    <source>
        <dbReference type="ARBA" id="ARBA00023288"/>
    </source>
</evidence>